<name>A0A8J5WBA8_ZIZPA</name>
<dbReference type="PANTHER" id="PTHR33172">
    <property type="entry name" value="OS08G0516900 PROTEIN"/>
    <property type="match status" value="1"/>
</dbReference>
<accession>A0A8J5WBA8</accession>
<dbReference type="GO" id="GO:0006950">
    <property type="term" value="P:response to stress"/>
    <property type="evidence" value="ECO:0007669"/>
    <property type="project" value="UniProtKB-ARBA"/>
</dbReference>
<keyword evidence="5" id="KW-1185">Reference proteome</keyword>
<sequence length="169" mass="18254">MSSGRLGGDDDPWMYEEGDGDELFGESSSVSGGESDDDEEEEGRFSEGGAEASAAEDQMEHRRFAPQPQPLCRLNSNSVPQLSARKGLSRYYEGKSQSFACMSQVRCLDDLRKKEKPYQQHKIKSCKSYATLGGVGGAKAPSSTSCANLSLMAAATGFRTPRIPVNKNA</sequence>
<organism evidence="4 5">
    <name type="scientific">Zizania palustris</name>
    <name type="common">Northern wild rice</name>
    <dbReference type="NCBI Taxonomy" id="103762"/>
    <lineage>
        <taxon>Eukaryota</taxon>
        <taxon>Viridiplantae</taxon>
        <taxon>Streptophyta</taxon>
        <taxon>Embryophyta</taxon>
        <taxon>Tracheophyta</taxon>
        <taxon>Spermatophyta</taxon>
        <taxon>Magnoliopsida</taxon>
        <taxon>Liliopsida</taxon>
        <taxon>Poales</taxon>
        <taxon>Poaceae</taxon>
        <taxon>BOP clade</taxon>
        <taxon>Oryzoideae</taxon>
        <taxon>Oryzeae</taxon>
        <taxon>Zizaniinae</taxon>
        <taxon>Zizania</taxon>
    </lineage>
</organism>
<evidence type="ECO:0000256" key="1">
    <source>
        <dbReference type="ARBA" id="ARBA00004123"/>
    </source>
</evidence>
<feature type="compositionally biased region" description="Low complexity" evidence="3">
    <location>
        <begin position="47"/>
        <end position="56"/>
    </location>
</feature>
<dbReference type="InterPro" id="IPR051992">
    <property type="entry name" value="OxStress_Response_Reg"/>
</dbReference>
<dbReference type="Proteomes" id="UP000729402">
    <property type="component" value="Unassembled WGS sequence"/>
</dbReference>
<reference evidence="4" key="2">
    <citation type="submission" date="2021-02" db="EMBL/GenBank/DDBJ databases">
        <authorList>
            <person name="Kimball J.A."/>
            <person name="Haas M.W."/>
            <person name="Macchietto M."/>
            <person name="Kono T."/>
            <person name="Duquette J."/>
            <person name="Shao M."/>
        </authorList>
    </citation>
    <scope>NUCLEOTIDE SEQUENCE</scope>
    <source>
        <tissue evidence="4">Fresh leaf tissue</tissue>
    </source>
</reference>
<evidence type="ECO:0000256" key="2">
    <source>
        <dbReference type="ARBA" id="ARBA00023242"/>
    </source>
</evidence>
<evidence type="ECO:0000313" key="4">
    <source>
        <dbReference type="EMBL" id="KAG8086149.1"/>
    </source>
</evidence>
<evidence type="ECO:0000256" key="3">
    <source>
        <dbReference type="SAM" id="MobiDB-lite"/>
    </source>
</evidence>
<proteinExistence type="predicted"/>
<dbReference type="GO" id="GO:0005634">
    <property type="term" value="C:nucleus"/>
    <property type="evidence" value="ECO:0007669"/>
    <property type="project" value="UniProtKB-SubCell"/>
</dbReference>
<feature type="compositionally biased region" description="Acidic residues" evidence="3">
    <location>
        <begin position="9"/>
        <end position="24"/>
    </location>
</feature>
<evidence type="ECO:0000313" key="5">
    <source>
        <dbReference type="Proteomes" id="UP000729402"/>
    </source>
</evidence>
<dbReference type="AlphaFoldDB" id="A0A8J5WBA8"/>
<protein>
    <submittedName>
        <fullName evidence="4">Uncharacterized protein</fullName>
    </submittedName>
</protein>
<reference evidence="4" key="1">
    <citation type="journal article" date="2021" name="bioRxiv">
        <title>Whole Genome Assembly and Annotation of Northern Wild Rice, Zizania palustris L., Supports a Whole Genome Duplication in the Zizania Genus.</title>
        <authorList>
            <person name="Haas M."/>
            <person name="Kono T."/>
            <person name="Macchietto M."/>
            <person name="Millas R."/>
            <person name="McGilp L."/>
            <person name="Shao M."/>
            <person name="Duquette J."/>
            <person name="Hirsch C.N."/>
            <person name="Kimball J."/>
        </authorList>
    </citation>
    <scope>NUCLEOTIDE SEQUENCE</scope>
    <source>
        <tissue evidence="4">Fresh leaf tissue</tissue>
    </source>
</reference>
<keyword evidence="2" id="KW-0539">Nucleus</keyword>
<feature type="region of interest" description="Disordered" evidence="3">
    <location>
        <begin position="1"/>
        <end position="78"/>
    </location>
</feature>
<comment type="subcellular location">
    <subcellularLocation>
        <location evidence="1">Nucleus</location>
    </subcellularLocation>
</comment>
<dbReference type="EMBL" id="JAAALK010000082">
    <property type="protein sequence ID" value="KAG8086149.1"/>
    <property type="molecule type" value="Genomic_DNA"/>
</dbReference>
<gene>
    <name evidence="4" type="ORF">GUJ93_ZPchr0010g8714</name>
</gene>
<dbReference type="OrthoDB" id="1938584at2759"/>
<dbReference type="PANTHER" id="PTHR33172:SF42">
    <property type="entry name" value="OXIDATIVE STRESS 3"/>
    <property type="match status" value="1"/>
</dbReference>
<comment type="caution">
    <text evidence="4">The sequence shown here is derived from an EMBL/GenBank/DDBJ whole genome shotgun (WGS) entry which is preliminary data.</text>
</comment>